<evidence type="ECO:0000313" key="16">
    <source>
        <dbReference type="EMBL" id="TXJ13403.1"/>
    </source>
</evidence>
<dbReference type="InterPro" id="IPR037068">
    <property type="entry name" value="DNA_primase_core_N_sf"/>
</dbReference>
<dbReference type="HAMAP" id="MF_00974">
    <property type="entry name" value="DNA_primase_DnaG"/>
    <property type="match status" value="1"/>
</dbReference>
<dbReference type="GO" id="GO:0003899">
    <property type="term" value="F:DNA-directed RNA polymerase activity"/>
    <property type="evidence" value="ECO:0007669"/>
    <property type="project" value="UniProtKB-UniRule"/>
</dbReference>
<dbReference type="InterPro" id="IPR050219">
    <property type="entry name" value="DnaG_primase"/>
</dbReference>
<keyword evidence="6 13" id="KW-0479">Metal-binding</keyword>
<dbReference type="GO" id="GO:0006269">
    <property type="term" value="P:DNA replication, synthesis of primer"/>
    <property type="evidence" value="ECO:0007669"/>
    <property type="project" value="UniProtKB-UniRule"/>
</dbReference>
<evidence type="ECO:0000256" key="4">
    <source>
        <dbReference type="ARBA" id="ARBA00022695"/>
    </source>
</evidence>
<dbReference type="InterPro" id="IPR002694">
    <property type="entry name" value="Znf_CHC2"/>
</dbReference>
<sequence length="604" mass="69729">MNNNLFIEKLNSLLSRVSLVDILRDKYKVVHRGGSQYFVQCPFHKDGQETHPSMSVDDSKGLYQCFTCGAKGNTITYLKEKEGMDFKEAVKYLGKRFSVDTSDFFSAKNSQKEQIYLESRRINRIACNFFGKNLLLKDKNGNYFYKEAVEYLKKRKIPFSIIKEFKIGYAPPSWNALIKSLSQNNITVQNLNTLGLVGISKNNPNHFYDNFVNRIMFPIINEREEVIGFGGRSIDGVEPKYLNSKESLVFKKKSCLYGINIAKKYIMKEDEVILVEGYMDTIACHKMGIKNVVGSLGTAITEEHAIEIKKYTNNVVLALDGDEAGIKASQKAILILLKFDLKLTILYIKETKDLDEYFTIYDKNGFDNLYKNRLNWYDFIIEIGIKGQKEPNNLSIEEKLKIVNIIYKYLNELKSETEKQMIISHIASKLSIDKEAFNKDYINLYKNKKFNNYNSKNKDIKTDNNFYYENSLIYLLALNPSLIKEAEREIGVDLFKKDITKEFYIRLLTLDKDATSEDALNILGNENIANQIKSKEKLYKDNINGKLESLIIKIKSGDIDYKRKEIVNNANNSIKSNDSFESICAKAREIHKLNKQKEKLYQGN</sequence>
<evidence type="ECO:0000256" key="1">
    <source>
        <dbReference type="ARBA" id="ARBA00022478"/>
    </source>
</evidence>
<dbReference type="InterPro" id="IPR030846">
    <property type="entry name" value="DnaG_bac"/>
</dbReference>
<comment type="catalytic activity">
    <reaction evidence="12">
        <text>ssDNA + n NTP = ssDNA/pppN(pN)n-1 hybrid + (n-1) diphosphate.</text>
        <dbReference type="EC" id="2.7.7.101"/>
    </reaction>
</comment>
<dbReference type="Pfam" id="PF13155">
    <property type="entry name" value="Toprim_2"/>
    <property type="match status" value="1"/>
</dbReference>
<dbReference type="CDD" id="cd03364">
    <property type="entry name" value="TOPRIM_DnaG_primases"/>
    <property type="match status" value="1"/>
</dbReference>
<feature type="zinc finger region" description="CHC2-type" evidence="14">
    <location>
        <begin position="41"/>
        <end position="68"/>
    </location>
</feature>
<dbReference type="GO" id="GO:1990077">
    <property type="term" value="C:primosome complex"/>
    <property type="evidence" value="ECO:0007669"/>
    <property type="project" value="UniProtKB-KW"/>
</dbReference>
<dbReference type="GO" id="GO:0000428">
    <property type="term" value="C:DNA-directed RNA polymerase complex"/>
    <property type="evidence" value="ECO:0007669"/>
    <property type="project" value="UniProtKB-KW"/>
</dbReference>
<dbReference type="SMART" id="SM00400">
    <property type="entry name" value="ZnF_CHCC"/>
    <property type="match status" value="1"/>
</dbReference>
<evidence type="ECO:0000256" key="9">
    <source>
        <dbReference type="ARBA" id="ARBA00022842"/>
    </source>
</evidence>
<dbReference type="PANTHER" id="PTHR30313:SF2">
    <property type="entry name" value="DNA PRIMASE"/>
    <property type="match status" value="1"/>
</dbReference>
<dbReference type="NCBIfam" id="TIGR01391">
    <property type="entry name" value="dnaG"/>
    <property type="match status" value="1"/>
</dbReference>
<keyword evidence="2 12" id="KW-0639">Primosome</keyword>
<dbReference type="EC" id="2.7.7.101" evidence="12"/>
<evidence type="ECO:0000256" key="12">
    <source>
        <dbReference type="HAMAP-Rule" id="MF_00974"/>
    </source>
</evidence>
<dbReference type="EMBL" id="SAXT01000001">
    <property type="protein sequence ID" value="TXJ13403.1"/>
    <property type="molecule type" value="Genomic_DNA"/>
</dbReference>
<reference evidence="16 17" key="1">
    <citation type="journal article" date="1992" name="Lakartidningen">
        <title>[Penicillin V and not amoxicillin is the first choice preparation in acute otitis].</title>
        <authorList>
            <person name="Kamme C."/>
            <person name="Lundgren K."/>
            <person name="Prellner K."/>
        </authorList>
    </citation>
    <scope>NUCLEOTIDE SEQUENCE [LARGE SCALE GENOMIC DNA]</scope>
    <source>
        <strain evidence="16 17">W1</strain>
    </source>
</reference>
<dbReference type="InterPro" id="IPR034151">
    <property type="entry name" value="TOPRIM_DnaG_bac"/>
</dbReference>
<evidence type="ECO:0000256" key="2">
    <source>
        <dbReference type="ARBA" id="ARBA00022515"/>
    </source>
</evidence>
<proteinExistence type="inferred from homology"/>
<evidence type="ECO:0000256" key="14">
    <source>
        <dbReference type="PIRSR" id="PIRSR002811-1"/>
    </source>
</evidence>
<evidence type="ECO:0000259" key="15">
    <source>
        <dbReference type="PROSITE" id="PS50880"/>
    </source>
</evidence>
<comment type="function">
    <text evidence="12 13">RNA polymerase that catalyzes the synthesis of short RNA molecules used as primers for DNA polymerase during DNA replication.</text>
</comment>
<dbReference type="GO" id="GO:0008270">
    <property type="term" value="F:zinc ion binding"/>
    <property type="evidence" value="ECO:0007669"/>
    <property type="project" value="UniProtKB-KW"/>
</dbReference>
<keyword evidence="5 12" id="KW-0235">DNA replication</keyword>
<protein>
    <recommendedName>
        <fullName evidence="12 13">DNA primase</fullName>
        <ecNumber evidence="12">2.7.7.101</ecNumber>
    </recommendedName>
</protein>
<keyword evidence="10 12" id="KW-0238">DNA-binding</keyword>
<comment type="caution">
    <text evidence="12">Lacks conserved residue(s) required for the propagation of feature annotation.</text>
</comment>
<evidence type="ECO:0000256" key="11">
    <source>
        <dbReference type="ARBA" id="ARBA00023163"/>
    </source>
</evidence>
<dbReference type="AlphaFoldDB" id="A0A5C8CL91"/>
<dbReference type="Pfam" id="PF08275">
    <property type="entry name" value="DNAG_N"/>
    <property type="match status" value="1"/>
</dbReference>
<evidence type="ECO:0000256" key="7">
    <source>
        <dbReference type="ARBA" id="ARBA00022771"/>
    </source>
</evidence>
<dbReference type="SUPFAM" id="SSF57783">
    <property type="entry name" value="Zinc beta-ribbon"/>
    <property type="match status" value="1"/>
</dbReference>
<dbReference type="Pfam" id="PF01807">
    <property type="entry name" value="Zn_ribbon_DnaG"/>
    <property type="match status" value="1"/>
</dbReference>
<evidence type="ECO:0000313" key="17">
    <source>
        <dbReference type="Proteomes" id="UP000325116"/>
    </source>
</evidence>
<evidence type="ECO:0000256" key="6">
    <source>
        <dbReference type="ARBA" id="ARBA00022723"/>
    </source>
</evidence>
<dbReference type="InterPro" id="IPR006171">
    <property type="entry name" value="TOPRIM_dom"/>
</dbReference>
<dbReference type="SMART" id="SM00493">
    <property type="entry name" value="TOPRIM"/>
    <property type="match status" value="1"/>
</dbReference>
<comment type="similarity">
    <text evidence="12 13">Belongs to the DnaG primase family.</text>
</comment>
<comment type="subunit">
    <text evidence="12">Monomer. Interacts with DnaB.</text>
</comment>
<organism evidence="16 17">
    <name type="scientific">Brachyspira aalborgi</name>
    <dbReference type="NCBI Taxonomy" id="29522"/>
    <lineage>
        <taxon>Bacteria</taxon>
        <taxon>Pseudomonadati</taxon>
        <taxon>Spirochaetota</taxon>
        <taxon>Spirochaetia</taxon>
        <taxon>Brachyspirales</taxon>
        <taxon>Brachyspiraceae</taxon>
        <taxon>Brachyspira</taxon>
    </lineage>
</organism>
<keyword evidence="7 14" id="KW-0863">Zinc-finger</keyword>
<evidence type="ECO:0000256" key="3">
    <source>
        <dbReference type="ARBA" id="ARBA00022679"/>
    </source>
</evidence>
<accession>A0A5C8CL91</accession>
<dbReference type="GO" id="GO:0005737">
    <property type="term" value="C:cytoplasm"/>
    <property type="evidence" value="ECO:0007669"/>
    <property type="project" value="TreeGrafter"/>
</dbReference>
<dbReference type="Gene3D" id="3.90.580.10">
    <property type="entry name" value="Zinc finger, CHC2-type domain"/>
    <property type="match status" value="1"/>
</dbReference>
<feature type="domain" description="Toprim" evidence="15">
    <location>
        <begin position="270"/>
        <end position="351"/>
    </location>
</feature>
<dbReference type="Proteomes" id="UP000325116">
    <property type="component" value="Unassembled WGS sequence"/>
</dbReference>
<dbReference type="InterPro" id="IPR036977">
    <property type="entry name" value="DNA_primase_Znf_CHC2"/>
</dbReference>
<evidence type="ECO:0000256" key="10">
    <source>
        <dbReference type="ARBA" id="ARBA00023125"/>
    </source>
</evidence>
<gene>
    <name evidence="12" type="primary">dnaG</name>
    <name evidence="16" type="ORF">EPJ80_01260</name>
</gene>
<evidence type="ECO:0000256" key="5">
    <source>
        <dbReference type="ARBA" id="ARBA00022705"/>
    </source>
</evidence>
<dbReference type="PROSITE" id="PS50880">
    <property type="entry name" value="TOPRIM"/>
    <property type="match status" value="1"/>
</dbReference>
<dbReference type="PANTHER" id="PTHR30313">
    <property type="entry name" value="DNA PRIMASE"/>
    <property type="match status" value="1"/>
</dbReference>
<comment type="caution">
    <text evidence="16">The sequence shown here is derived from an EMBL/GenBank/DDBJ whole genome shotgun (WGS) entry which is preliminary data.</text>
</comment>
<keyword evidence="1 12" id="KW-0240">DNA-directed RNA polymerase</keyword>
<dbReference type="InterPro" id="IPR013264">
    <property type="entry name" value="DNAG_N"/>
</dbReference>
<dbReference type="SUPFAM" id="SSF56731">
    <property type="entry name" value="DNA primase core"/>
    <property type="match status" value="1"/>
</dbReference>
<evidence type="ECO:0000256" key="8">
    <source>
        <dbReference type="ARBA" id="ARBA00022833"/>
    </source>
</evidence>
<dbReference type="GO" id="GO:0003677">
    <property type="term" value="F:DNA binding"/>
    <property type="evidence" value="ECO:0007669"/>
    <property type="project" value="UniProtKB-KW"/>
</dbReference>
<evidence type="ECO:0000256" key="13">
    <source>
        <dbReference type="PIRNR" id="PIRNR002811"/>
    </source>
</evidence>
<keyword evidence="11 12" id="KW-0804">Transcription</keyword>
<keyword evidence="9" id="KW-0460">Magnesium</keyword>
<dbReference type="RefSeq" id="WP_147757576.1">
    <property type="nucleotide sequence ID" value="NZ_SAXT01000001.1"/>
</dbReference>
<keyword evidence="4 12" id="KW-0548">Nucleotidyltransferase</keyword>
<dbReference type="PIRSF" id="PIRSF002811">
    <property type="entry name" value="DnaG"/>
    <property type="match status" value="1"/>
</dbReference>
<keyword evidence="8 13" id="KW-0862">Zinc</keyword>
<dbReference type="Gene3D" id="3.40.1360.10">
    <property type="match status" value="1"/>
</dbReference>
<name>A0A5C8CL91_9SPIR</name>
<keyword evidence="3 12" id="KW-0808">Transferase</keyword>
<dbReference type="InterPro" id="IPR006295">
    <property type="entry name" value="DNA_primase_DnaG"/>
</dbReference>
<dbReference type="Gene3D" id="3.90.980.10">
    <property type="entry name" value="DNA primase, catalytic core, N-terminal domain"/>
    <property type="match status" value="1"/>
</dbReference>
<comment type="cofactor">
    <cofactor evidence="13 14">
        <name>Zn(2+)</name>
        <dbReference type="ChEBI" id="CHEBI:29105"/>
    </cofactor>
    <text evidence="13 14">Binds 1 zinc ion per monomer.</text>
</comment>